<dbReference type="SMART" id="SM00129">
    <property type="entry name" value="KISc"/>
    <property type="match status" value="1"/>
</dbReference>
<evidence type="ECO:0000256" key="7">
    <source>
        <dbReference type="SAM" id="MobiDB-lite"/>
    </source>
</evidence>
<dbReference type="PANTHER" id="PTHR47968:SF75">
    <property type="entry name" value="CENTROMERE-ASSOCIATED PROTEIN E"/>
    <property type="match status" value="1"/>
</dbReference>
<dbReference type="PRINTS" id="PR00380">
    <property type="entry name" value="KINESINHEAVY"/>
</dbReference>
<dbReference type="GO" id="GO:0005874">
    <property type="term" value="C:microtubule"/>
    <property type="evidence" value="ECO:0007669"/>
    <property type="project" value="TreeGrafter"/>
</dbReference>
<comment type="similarity">
    <text evidence="5">Belongs to the TRAFAC class myosin-kinesin ATPase superfamily. Kinesin family.</text>
</comment>
<evidence type="ECO:0000256" key="5">
    <source>
        <dbReference type="PROSITE-ProRule" id="PRU00283"/>
    </source>
</evidence>
<dbReference type="GO" id="GO:0000779">
    <property type="term" value="C:condensed chromosome, centromeric region"/>
    <property type="evidence" value="ECO:0007669"/>
    <property type="project" value="UniProtKB-ARBA"/>
</dbReference>
<dbReference type="EMBL" id="JANBPY010000118">
    <property type="protein sequence ID" value="KAJ1968922.1"/>
    <property type="molecule type" value="Genomic_DNA"/>
</dbReference>
<feature type="coiled-coil region" evidence="6">
    <location>
        <begin position="376"/>
        <end position="443"/>
    </location>
</feature>
<feature type="compositionally biased region" description="Polar residues" evidence="7">
    <location>
        <begin position="487"/>
        <end position="500"/>
    </location>
</feature>
<gene>
    <name evidence="9" type="ORF">IWQ62_000947</name>
</gene>
<feature type="coiled-coil region" evidence="6">
    <location>
        <begin position="563"/>
        <end position="590"/>
    </location>
</feature>
<dbReference type="InterPro" id="IPR036961">
    <property type="entry name" value="Kinesin_motor_dom_sf"/>
</dbReference>
<dbReference type="Proteomes" id="UP001150925">
    <property type="component" value="Unassembled WGS sequence"/>
</dbReference>
<dbReference type="InterPro" id="IPR027417">
    <property type="entry name" value="P-loop_NTPase"/>
</dbReference>
<name>A0A9W8E9M0_9FUNG</name>
<dbReference type="PANTHER" id="PTHR47968">
    <property type="entry name" value="CENTROMERE PROTEIN E"/>
    <property type="match status" value="1"/>
</dbReference>
<comment type="caution">
    <text evidence="9">The sequence shown here is derived from an EMBL/GenBank/DDBJ whole genome shotgun (WGS) entry which is preliminary data.</text>
</comment>
<feature type="domain" description="Kinesin motor" evidence="8">
    <location>
        <begin position="20"/>
        <end position="360"/>
    </location>
</feature>
<dbReference type="GO" id="GO:0008608">
    <property type="term" value="P:attachment of spindle microtubules to kinetochore"/>
    <property type="evidence" value="ECO:0007669"/>
    <property type="project" value="UniProtKB-ARBA"/>
</dbReference>
<proteinExistence type="inferred from homology"/>
<dbReference type="GO" id="GO:0000226">
    <property type="term" value="P:microtubule cytoskeleton organization"/>
    <property type="evidence" value="ECO:0007669"/>
    <property type="project" value="UniProtKB-ARBA"/>
</dbReference>
<keyword evidence="10" id="KW-1185">Reference proteome</keyword>
<dbReference type="GO" id="GO:0003777">
    <property type="term" value="F:microtubule motor activity"/>
    <property type="evidence" value="ECO:0007669"/>
    <property type="project" value="InterPro"/>
</dbReference>
<dbReference type="GO" id="GO:0000278">
    <property type="term" value="P:mitotic cell cycle"/>
    <property type="evidence" value="ECO:0007669"/>
    <property type="project" value="UniProtKB-ARBA"/>
</dbReference>
<feature type="region of interest" description="Disordered" evidence="7">
    <location>
        <begin position="1"/>
        <end position="22"/>
    </location>
</feature>
<dbReference type="SUPFAM" id="SSF52540">
    <property type="entry name" value="P-loop containing nucleoside triphosphate hydrolases"/>
    <property type="match status" value="1"/>
</dbReference>
<keyword evidence="1 5" id="KW-0547">Nucleotide-binding</keyword>
<evidence type="ECO:0000256" key="6">
    <source>
        <dbReference type="SAM" id="Coils"/>
    </source>
</evidence>
<dbReference type="GO" id="GO:0043515">
    <property type="term" value="F:kinetochore binding"/>
    <property type="evidence" value="ECO:0007669"/>
    <property type="project" value="UniProtKB-ARBA"/>
</dbReference>
<dbReference type="Pfam" id="PF00225">
    <property type="entry name" value="Kinesin"/>
    <property type="match status" value="1"/>
</dbReference>
<dbReference type="GO" id="GO:0005524">
    <property type="term" value="F:ATP binding"/>
    <property type="evidence" value="ECO:0007669"/>
    <property type="project" value="UniProtKB-UniRule"/>
</dbReference>
<dbReference type="CDD" id="cd01374">
    <property type="entry name" value="KISc_CENP_E"/>
    <property type="match status" value="1"/>
</dbReference>
<dbReference type="FunFam" id="3.40.850.10:FF:000026">
    <property type="entry name" value="Centromere-associated protein E"/>
    <property type="match status" value="1"/>
</dbReference>
<dbReference type="InterPro" id="IPR001752">
    <property type="entry name" value="Kinesin_motor_dom"/>
</dbReference>
<dbReference type="GO" id="GO:0008017">
    <property type="term" value="F:microtubule binding"/>
    <property type="evidence" value="ECO:0007669"/>
    <property type="project" value="InterPro"/>
</dbReference>
<feature type="region of interest" description="Disordered" evidence="7">
    <location>
        <begin position="483"/>
        <end position="523"/>
    </location>
</feature>
<reference evidence="9" key="1">
    <citation type="submission" date="2022-07" db="EMBL/GenBank/DDBJ databases">
        <title>Phylogenomic reconstructions and comparative analyses of Kickxellomycotina fungi.</title>
        <authorList>
            <person name="Reynolds N.K."/>
            <person name="Stajich J.E."/>
            <person name="Barry K."/>
            <person name="Grigoriev I.V."/>
            <person name="Crous P."/>
            <person name="Smith M.E."/>
        </authorList>
    </citation>
    <scope>NUCLEOTIDE SEQUENCE</scope>
    <source>
        <strain evidence="9">RSA 1196</strain>
    </source>
</reference>
<evidence type="ECO:0000256" key="1">
    <source>
        <dbReference type="ARBA" id="ARBA00022741"/>
    </source>
</evidence>
<dbReference type="PROSITE" id="PS50067">
    <property type="entry name" value="KINESIN_MOTOR_2"/>
    <property type="match status" value="1"/>
</dbReference>
<evidence type="ECO:0000313" key="10">
    <source>
        <dbReference type="Proteomes" id="UP001150925"/>
    </source>
</evidence>
<feature type="coiled-coil region" evidence="6">
    <location>
        <begin position="871"/>
        <end position="1012"/>
    </location>
</feature>
<feature type="region of interest" description="Disordered" evidence="7">
    <location>
        <begin position="1884"/>
        <end position="1924"/>
    </location>
</feature>
<feature type="coiled-coil region" evidence="6">
    <location>
        <begin position="1358"/>
        <end position="1399"/>
    </location>
</feature>
<feature type="region of interest" description="Disordered" evidence="7">
    <location>
        <begin position="1824"/>
        <end position="1855"/>
    </location>
</feature>
<evidence type="ECO:0000256" key="4">
    <source>
        <dbReference type="ARBA" id="ARBA00023175"/>
    </source>
</evidence>
<dbReference type="InterPro" id="IPR027640">
    <property type="entry name" value="Kinesin-like_fam"/>
</dbReference>
<feature type="binding site" evidence="5">
    <location>
        <begin position="107"/>
        <end position="114"/>
    </location>
    <ligand>
        <name>ATP</name>
        <dbReference type="ChEBI" id="CHEBI:30616"/>
    </ligand>
</feature>
<organism evidence="9 10">
    <name type="scientific">Dispira parvispora</name>
    <dbReference type="NCBI Taxonomy" id="1520584"/>
    <lineage>
        <taxon>Eukaryota</taxon>
        <taxon>Fungi</taxon>
        <taxon>Fungi incertae sedis</taxon>
        <taxon>Zoopagomycota</taxon>
        <taxon>Kickxellomycotina</taxon>
        <taxon>Dimargaritomycetes</taxon>
        <taxon>Dimargaritales</taxon>
        <taxon>Dimargaritaceae</taxon>
        <taxon>Dispira</taxon>
    </lineage>
</organism>
<dbReference type="GO" id="GO:0042327">
    <property type="term" value="P:positive regulation of phosphorylation"/>
    <property type="evidence" value="ECO:0007669"/>
    <property type="project" value="UniProtKB-ARBA"/>
</dbReference>
<dbReference type="OrthoDB" id="3176171at2759"/>
<dbReference type="GO" id="GO:1901987">
    <property type="term" value="P:regulation of cell cycle phase transition"/>
    <property type="evidence" value="ECO:0007669"/>
    <property type="project" value="UniProtKB-ARBA"/>
</dbReference>
<dbReference type="GO" id="GO:0007018">
    <property type="term" value="P:microtubule-based movement"/>
    <property type="evidence" value="ECO:0007669"/>
    <property type="project" value="InterPro"/>
</dbReference>
<feature type="coiled-coil region" evidence="6">
    <location>
        <begin position="678"/>
        <end position="810"/>
    </location>
</feature>
<feature type="compositionally biased region" description="Basic and acidic residues" evidence="7">
    <location>
        <begin position="1"/>
        <end position="20"/>
    </location>
</feature>
<dbReference type="GO" id="GO:0033044">
    <property type="term" value="P:regulation of chromosome organization"/>
    <property type="evidence" value="ECO:0007669"/>
    <property type="project" value="UniProtKB-ARBA"/>
</dbReference>
<sequence length="1924" mass="218172">MTHRDSLSKADPGQSKDADHINVNIRIRPLNSREQRQGAPNTPWLVQNDTITQLHYHAQGRPSLGNSYTFDSIFEPQHSTGQVFEKVADDIINSLMAGFNGTIFAYGQTSSGKTHTMYGTLEEPGVIDLSIRRIFHMIEQTPEREYLLRVSFLEIYNEVIKDLLNPENHHLKIHEHAKRGIFVGNLTENIVMSIQDVRQLLEQGDKNRHVGETNMNDHSSRSHTIFRMVIESRERSVEDAKSPSDSGYSGAVKVSCLNLVDLAGSERVSQTGAEGARLREGAHINKSLLALGTVIAKLSESGNDAPNVHIPYRDSKLTRILEPSLGGNAKTAIICTITPAGSHVEETLSTLKFANRAKNVCNKPQINEELSGEALLRVYNEEISMLKKKLDEYRTMDGSREIEKLTHQKMKIEEYNEEIRRQLREKESEENRLRKHYDELKMMILDSSRVRSSTSFQNRAVRRQTWFPGTRGNLVAQQPTPAMAVSGPTNPVPTQSTPPQSAERGMTNDIGVRPGKRRASDMERDSNHIIKPTGKYVDDAHLDAHRDTDSLPISQHPNTFRTIAVQNKTITQLQETVRQLTENSQSQLNATEALAKEKERILQTLQWLLTDAEETTDTAALDKLPSEIRELYQYLRNYRQALSFTKETHKRSSKRRKQEEEFLKLELEATQLSYTDLSERYERETAKLLGQVDDLSQKYSALEDRGRMEVDLLGQQLTEYKAKLKTKSELDAELTQVREALAQSEEQVKALTEAQDGLAEQATADQELAQQQAKQLAEWETTVLELRNRLAQLERDNQTLTTVLEGYRAELPALRSSLQDAVQRQATHREFMAGILRGIQSYVGQLRKEMEDGQQRVSEAAAARCQLETELAASQGRITDLEAQLRLHQSQHSAQVECSSSRISQLESEFTAAQGALSTLREEHAAQLDAIQSRISMSCDASTEQLEILQRETQEMTQKHEHELHAIQQQVQEREQMLQAAREELQQAQELLTTTQEQLAQVMADKEEISAQFNTFRTETKAELQARDVTIDELRTSLASDRQAAHQSNHMASELEQRVKCSEAALAQCSEELTVRLEAMLEESERLESELGELRDSYEELVESHCELRASEEEARASLAYFEQETQELTKERDQLQTQLTNLSQSVTEHQQRLEELTTTNSALTEEMETLRTSYASQLEVCAEHQQATELLQRDFESERAAAQAQVEKLEAALQDTQLTLGDRDELQQSLLDTRAELSKRNDELDQVKAFLDQVSQVKADVEARLATSEATHNELATTSAAQVSGLEGEIDHLREALTVSQGALHAVEAKATTLQSQHVMYSSTYQQLINNAHQLRSRHDASVQELQRSHAQFTSALAQLRTVVSQEEHRYTELTRKYQNLQEDRRVKEATIEQLTSALNSRQTQHYEYRAVWADMAMDIDKVREDVGEARGRAQTNVQDLQQWTKQARTMLCTLREETTATRLRLQALAQEHADLQTELQTTSLARDKLSSELEHLCTSHQEIVMTKDARLESLLQELDTAKSDAVRQQAVHDELTKQVAHLEATLTQAEAQREEVMALAVREVTEARDEWDQQSAAQTAELEQLRRLQATRLPELENQLSTLQATLADQEAAMKSLRASKVDAQSQLFELKEKVTGLKAERKELLTQVDQFRSEEVIRKKQIDFQKSELEKWKLAYKHEQKKTRKLATAYESRLKELQQSVTSKQQQITELQQLVHERESEVQQSNRKLAQAENDRAAGARSQQFSAAVEDTTLDQQSLAQTFKREIETLERENHRLQQECRTAMMAKNNEITKSRQLTASVNHLQAELDKCKREIERLTSQSHNTSARTNNGGATKTPIKTASGHVTNPLGTTKRVTRSMVAGQQVLRENNVMPSVQADENGITKAPIVGRATRQTHRPRRTAAVNASRGADNQDDCNVQ</sequence>
<keyword evidence="2 5" id="KW-0067">ATP-binding</keyword>
<dbReference type="GO" id="GO:0140694">
    <property type="term" value="P:membraneless organelle assembly"/>
    <property type="evidence" value="ECO:0007669"/>
    <property type="project" value="UniProtKB-ARBA"/>
</dbReference>
<feature type="coiled-coil region" evidence="6">
    <location>
        <begin position="1513"/>
        <end position="1657"/>
    </location>
</feature>
<protein>
    <recommendedName>
        <fullName evidence="8">Kinesin motor domain-containing protein</fullName>
    </recommendedName>
</protein>
<keyword evidence="4 5" id="KW-0505">Motor protein</keyword>
<evidence type="ECO:0000313" key="9">
    <source>
        <dbReference type="EMBL" id="KAJ1968922.1"/>
    </source>
</evidence>
<dbReference type="Gene3D" id="3.40.850.10">
    <property type="entry name" value="Kinesin motor domain"/>
    <property type="match status" value="1"/>
</dbReference>
<evidence type="ECO:0000256" key="2">
    <source>
        <dbReference type="ARBA" id="ARBA00022840"/>
    </source>
</evidence>
<keyword evidence="3 6" id="KW-0175">Coiled coil</keyword>
<evidence type="ECO:0000259" key="8">
    <source>
        <dbReference type="PROSITE" id="PS50067"/>
    </source>
</evidence>
<feature type="coiled-coil region" evidence="6">
    <location>
        <begin position="1690"/>
        <end position="1738"/>
    </location>
</feature>
<accession>A0A9W8E9M0</accession>
<feature type="coiled-coil region" evidence="6">
    <location>
        <begin position="1052"/>
        <end position="1220"/>
    </location>
</feature>
<evidence type="ECO:0000256" key="3">
    <source>
        <dbReference type="ARBA" id="ARBA00023054"/>
    </source>
</evidence>